<sequence length="218" mass="23197">MTDVLVISGTNHGFADSAAVIGGFLGDDPGISVTLTDDKSIFNSSKLAEHDVCVLGSGFTRSERHADGTATYHSELTPEQEEGLFNFIAGGKGFVGVHGTGWWIGGKAATMLGGHANWHPPGLTFTVNVDDASHPVMQGISDFEVEDEIYMSAWDPAIHVLASAQWADKAHPMAWVKPYGGGRVFYTTLGHTSGTFQRSAVQQMMRQGTLWAANGAAD</sequence>
<dbReference type="AlphaFoldDB" id="A0A6B0YWV4"/>
<dbReference type="Pfam" id="PF06283">
    <property type="entry name" value="ThuA"/>
    <property type="match status" value="1"/>
</dbReference>
<name>A0A6B0YWV4_9CHLR</name>
<organism evidence="2">
    <name type="scientific">Caldilineaceae bacterium SB0664_bin_27</name>
    <dbReference type="NCBI Taxonomy" id="2605260"/>
    <lineage>
        <taxon>Bacteria</taxon>
        <taxon>Bacillati</taxon>
        <taxon>Chloroflexota</taxon>
        <taxon>Caldilineae</taxon>
        <taxon>Caldilineales</taxon>
        <taxon>Caldilineaceae</taxon>
    </lineage>
</organism>
<dbReference type="EMBL" id="VXRG01000104">
    <property type="protein sequence ID" value="MXY94232.1"/>
    <property type="molecule type" value="Genomic_DNA"/>
</dbReference>
<dbReference type="PANTHER" id="PTHR40469:SF2">
    <property type="entry name" value="GALACTOSE-BINDING DOMAIN-LIKE SUPERFAMILY PROTEIN"/>
    <property type="match status" value="1"/>
</dbReference>
<protein>
    <submittedName>
        <fullName evidence="2">ThuA domain-containing protein</fullName>
    </submittedName>
</protein>
<proteinExistence type="predicted"/>
<dbReference type="Gene3D" id="3.40.50.880">
    <property type="match status" value="1"/>
</dbReference>
<comment type="caution">
    <text evidence="2">The sequence shown here is derived from an EMBL/GenBank/DDBJ whole genome shotgun (WGS) entry which is preliminary data.</text>
</comment>
<reference evidence="2" key="1">
    <citation type="submission" date="2019-09" db="EMBL/GenBank/DDBJ databases">
        <title>Characterisation of the sponge microbiome using genome-centric metagenomics.</title>
        <authorList>
            <person name="Engelberts J.P."/>
            <person name="Robbins S.J."/>
            <person name="De Goeij J.M."/>
            <person name="Aranda M."/>
            <person name="Bell S.C."/>
            <person name="Webster N.S."/>
        </authorList>
    </citation>
    <scope>NUCLEOTIDE SEQUENCE</scope>
    <source>
        <strain evidence="2">SB0664_bin_27</strain>
    </source>
</reference>
<accession>A0A6B0YWV4</accession>
<dbReference type="InterPro" id="IPR029062">
    <property type="entry name" value="Class_I_gatase-like"/>
</dbReference>
<feature type="domain" description="ThuA-like" evidence="1">
    <location>
        <begin position="4"/>
        <end position="212"/>
    </location>
</feature>
<dbReference type="SUPFAM" id="SSF52317">
    <property type="entry name" value="Class I glutamine amidotransferase-like"/>
    <property type="match status" value="1"/>
</dbReference>
<evidence type="ECO:0000313" key="2">
    <source>
        <dbReference type="EMBL" id="MXY94232.1"/>
    </source>
</evidence>
<evidence type="ECO:0000259" key="1">
    <source>
        <dbReference type="Pfam" id="PF06283"/>
    </source>
</evidence>
<dbReference type="PANTHER" id="PTHR40469">
    <property type="entry name" value="SECRETED GLYCOSYL HYDROLASE"/>
    <property type="match status" value="1"/>
</dbReference>
<dbReference type="InterPro" id="IPR029010">
    <property type="entry name" value="ThuA-like"/>
</dbReference>
<gene>
    <name evidence="2" type="ORF">F4Y42_12385</name>
</gene>